<evidence type="ECO:0000256" key="2">
    <source>
        <dbReference type="ARBA" id="ARBA00010737"/>
    </source>
</evidence>
<feature type="transmembrane region" description="Helical" evidence="7">
    <location>
        <begin position="200"/>
        <end position="222"/>
    </location>
</feature>
<evidence type="ECO:0000313" key="8">
    <source>
        <dbReference type="EMBL" id="KAL3393741.1"/>
    </source>
</evidence>
<dbReference type="GO" id="GO:0016020">
    <property type="term" value="C:membrane"/>
    <property type="evidence" value="ECO:0007669"/>
    <property type="project" value="UniProtKB-SubCell"/>
</dbReference>
<comment type="subcellular location">
    <subcellularLocation>
        <location evidence="1">Membrane</location>
        <topology evidence="1">Multi-pass membrane protein</topology>
    </subcellularLocation>
</comment>
<feature type="transmembrane region" description="Helical" evidence="7">
    <location>
        <begin position="298"/>
        <end position="317"/>
    </location>
</feature>
<evidence type="ECO:0000256" key="5">
    <source>
        <dbReference type="ARBA" id="ARBA00023136"/>
    </source>
</evidence>
<feature type="transmembrane region" description="Helical" evidence="7">
    <location>
        <begin position="164"/>
        <end position="188"/>
    </location>
</feature>
<dbReference type="Proteomes" id="UP001627154">
    <property type="component" value="Unassembled WGS sequence"/>
</dbReference>
<feature type="compositionally biased region" description="Polar residues" evidence="6">
    <location>
        <begin position="12"/>
        <end position="21"/>
    </location>
</feature>
<dbReference type="InterPro" id="IPR019397">
    <property type="entry name" value="Uncharacterised_TMEM39"/>
</dbReference>
<reference evidence="8 9" key="1">
    <citation type="journal article" date="2024" name="bioRxiv">
        <title>A reference genome for Trichogramma kaykai: A tiny desert-dwelling parasitoid wasp with competing sex-ratio distorters.</title>
        <authorList>
            <person name="Culotta J."/>
            <person name="Lindsey A.R."/>
        </authorList>
    </citation>
    <scope>NUCLEOTIDE SEQUENCE [LARGE SCALE GENOMIC DNA]</scope>
    <source>
        <strain evidence="8 9">KSX58</strain>
    </source>
</reference>
<keyword evidence="9" id="KW-1185">Reference proteome</keyword>
<keyword evidence="5 7" id="KW-0472">Membrane</keyword>
<evidence type="ECO:0000256" key="3">
    <source>
        <dbReference type="ARBA" id="ARBA00022692"/>
    </source>
</evidence>
<evidence type="ECO:0000256" key="1">
    <source>
        <dbReference type="ARBA" id="ARBA00004141"/>
    </source>
</evidence>
<dbReference type="PANTHER" id="PTHR12995">
    <property type="entry name" value="FI21814P1"/>
    <property type="match status" value="1"/>
</dbReference>
<dbReference type="AlphaFoldDB" id="A0ABD2WLA9"/>
<feature type="transmembrane region" description="Helical" evidence="7">
    <location>
        <begin position="131"/>
        <end position="152"/>
    </location>
</feature>
<evidence type="ECO:0000256" key="6">
    <source>
        <dbReference type="SAM" id="MobiDB-lite"/>
    </source>
</evidence>
<feature type="transmembrane region" description="Helical" evidence="7">
    <location>
        <begin position="402"/>
        <end position="422"/>
    </location>
</feature>
<keyword evidence="4 7" id="KW-1133">Transmembrane helix</keyword>
<dbReference type="PANTHER" id="PTHR12995:SF4">
    <property type="entry name" value="FI21814P1"/>
    <property type="match status" value="1"/>
</dbReference>
<feature type="transmembrane region" description="Helical" evidence="7">
    <location>
        <begin position="93"/>
        <end position="111"/>
    </location>
</feature>
<evidence type="ECO:0008006" key="10">
    <source>
        <dbReference type="Google" id="ProtNLM"/>
    </source>
</evidence>
<evidence type="ECO:0000313" key="9">
    <source>
        <dbReference type="Proteomes" id="UP001627154"/>
    </source>
</evidence>
<name>A0ABD2WLA9_9HYME</name>
<evidence type="ECO:0000256" key="4">
    <source>
        <dbReference type="ARBA" id="ARBA00022989"/>
    </source>
</evidence>
<organism evidence="8 9">
    <name type="scientific">Trichogramma kaykai</name>
    <dbReference type="NCBI Taxonomy" id="54128"/>
    <lineage>
        <taxon>Eukaryota</taxon>
        <taxon>Metazoa</taxon>
        <taxon>Ecdysozoa</taxon>
        <taxon>Arthropoda</taxon>
        <taxon>Hexapoda</taxon>
        <taxon>Insecta</taxon>
        <taxon>Pterygota</taxon>
        <taxon>Neoptera</taxon>
        <taxon>Endopterygota</taxon>
        <taxon>Hymenoptera</taxon>
        <taxon>Apocrita</taxon>
        <taxon>Proctotrupomorpha</taxon>
        <taxon>Chalcidoidea</taxon>
        <taxon>Trichogrammatidae</taxon>
        <taxon>Trichogramma</taxon>
    </lineage>
</organism>
<proteinExistence type="inferred from homology"/>
<comment type="caution">
    <text evidence="8">The sequence shown here is derived from an EMBL/GenBank/DDBJ whole genome shotgun (WGS) entry which is preliminary data.</text>
</comment>
<protein>
    <recommendedName>
        <fullName evidence="10">Transmembrane protein 39A</fullName>
    </recommendedName>
</protein>
<comment type="similarity">
    <text evidence="2">Belongs to the TMEM39 family.</text>
</comment>
<gene>
    <name evidence="8" type="ORF">TKK_011997</name>
</gene>
<dbReference type="EMBL" id="JBJJXI010000096">
    <property type="protein sequence ID" value="KAL3393741.1"/>
    <property type="molecule type" value="Genomic_DNA"/>
</dbReference>
<dbReference type="Pfam" id="PF10271">
    <property type="entry name" value="Tmp39"/>
    <property type="match status" value="1"/>
</dbReference>
<feature type="transmembrane region" description="Helical" evidence="7">
    <location>
        <begin position="273"/>
        <end position="292"/>
    </location>
</feature>
<feature type="compositionally biased region" description="Low complexity" evidence="6">
    <location>
        <begin position="22"/>
        <end position="55"/>
    </location>
</feature>
<sequence length="477" mass="54316">MAGGRRCPAGKGSTSSRIQTVTAASNANAASASPANNYNNTPPNYNSSPNSTSSTGSDDGKNMSEQLPYNKVIIPKHIPIPARSGDGLQHYEAYILVTCLIAASLQLLNLYKTVWWFSESHNDYSVNFYLLDFYLLTFITIMVSRQFIYAMICKSFQRVIPNKWLPFALKVMRIVLLAVIMSALFWCLYHMKKRHNINKIFYLCYPILIYFLMFGISIEPFFDLSTVQVYLKEDKKTKFYLDKPMHNCSANAVTIRQEVASLKSDFNSRLKRALYAASGSAYLCGIAPVIFVPQHLHYNIYWVVQHTVFIWLGQLGANFAQSYSFRYCDVLHKSAAHLGKWSKVNSKGIQASHTWDDKVLWPHGTLVRHNKEVYRSEGLCTAAEPGNSSHSRFYMLFGEPSTLLLSLVGWQMTVVGIQFLISIRKNEWYQVISNSLLLASNCYPLYTLMRDYILCCRVHRVEQMAKDKPLMAQSNCS</sequence>
<evidence type="ECO:0000256" key="7">
    <source>
        <dbReference type="SAM" id="Phobius"/>
    </source>
</evidence>
<accession>A0ABD2WLA9</accession>
<feature type="region of interest" description="Disordered" evidence="6">
    <location>
        <begin position="1"/>
        <end position="61"/>
    </location>
</feature>
<keyword evidence="3 7" id="KW-0812">Transmembrane</keyword>